<organism evidence="1 2">
    <name type="scientific">Flavobacterium myungsuense</name>
    <dbReference type="NCBI Taxonomy" id="651823"/>
    <lineage>
        <taxon>Bacteria</taxon>
        <taxon>Pseudomonadati</taxon>
        <taxon>Bacteroidota</taxon>
        <taxon>Flavobacteriia</taxon>
        <taxon>Flavobacteriales</taxon>
        <taxon>Flavobacteriaceae</taxon>
        <taxon>Flavobacterium</taxon>
    </lineage>
</organism>
<dbReference type="EMBL" id="JBHTIZ010000021">
    <property type="protein sequence ID" value="MFD0984302.1"/>
    <property type="molecule type" value="Genomic_DNA"/>
</dbReference>
<reference evidence="2" key="1">
    <citation type="journal article" date="2019" name="Int. J. Syst. Evol. Microbiol.">
        <title>The Global Catalogue of Microorganisms (GCM) 10K type strain sequencing project: providing services to taxonomists for standard genome sequencing and annotation.</title>
        <authorList>
            <consortium name="The Broad Institute Genomics Platform"/>
            <consortium name="The Broad Institute Genome Sequencing Center for Infectious Disease"/>
            <person name="Wu L."/>
            <person name="Ma J."/>
        </authorList>
    </citation>
    <scope>NUCLEOTIDE SEQUENCE [LARGE SCALE GENOMIC DNA]</scope>
    <source>
        <strain evidence="2">CECT 7649</strain>
    </source>
</reference>
<sequence length="405" mass="47480">MNGTEKYIQKICKQIEIAVNRKIIGFPDALWLSDIFKQKKFPISASTVARMYGLTTSASKPYKSTLDHLAKFLEYDNWENYIEDQSKHHFSANHFLTEEANGFSQSVLEMALNLKRYDAVQIMLEKYTYFENNAVHFSTANLIGKYVKINQYDEELLKVLANSKAGQSLFYECFVDEENENDYFSKALFIHYLPKVTNKQDIFFVYSYLLAQYSYSGTIQKDLIEEYKRVAKNIHIEKQHYHLLSRYFECNILIDGIENKLQSKVQNYLTTISNYALSIEKNEWLLARSIRVLLHFGLKKDLLNHIAFNEIVNTTMMKKSKSKNSSALYIIQLYWLYSNSENTITYQPFHLSIDYLQGNSKERIAIESATACLYSDETIKKLIEDNLMHYCANTKMKWILNLMFS</sequence>
<gene>
    <name evidence="1" type="ORF">ACFQ0S_07415</name>
</gene>
<evidence type="ECO:0000313" key="1">
    <source>
        <dbReference type="EMBL" id="MFD0984302.1"/>
    </source>
</evidence>
<dbReference type="Proteomes" id="UP001597051">
    <property type="component" value="Unassembled WGS sequence"/>
</dbReference>
<proteinExistence type="predicted"/>
<comment type="caution">
    <text evidence="1">The sequence shown here is derived from an EMBL/GenBank/DDBJ whole genome shotgun (WGS) entry which is preliminary data.</text>
</comment>
<evidence type="ECO:0000313" key="2">
    <source>
        <dbReference type="Proteomes" id="UP001597051"/>
    </source>
</evidence>
<name>A0ABW3J3Z5_9FLAO</name>
<protein>
    <submittedName>
        <fullName evidence="1">Uncharacterized protein</fullName>
    </submittedName>
</protein>
<dbReference type="RefSeq" id="WP_379753355.1">
    <property type="nucleotide sequence ID" value="NZ_JBHSYB010000006.1"/>
</dbReference>
<accession>A0ABW3J3Z5</accession>
<keyword evidence="2" id="KW-1185">Reference proteome</keyword>